<accession>A0A8H5M8Z0</accession>
<evidence type="ECO:0000313" key="2">
    <source>
        <dbReference type="EMBL" id="KAF5385026.1"/>
    </source>
</evidence>
<keyword evidence="3" id="KW-1185">Reference proteome</keyword>
<feature type="transmembrane region" description="Helical" evidence="1">
    <location>
        <begin position="33"/>
        <end position="50"/>
    </location>
</feature>
<keyword evidence="1" id="KW-1133">Transmembrane helix</keyword>
<organism evidence="2 3">
    <name type="scientific">Tricholomella constricta</name>
    <dbReference type="NCBI Taxonomy" id="117010"/>
    <lineage>
        <taxon>Eukaryota</taxon>
        <taxon>Fungi</taxon>
        <taxon>Dikarya</taxon>
        <taxon>Basidiomycota</taxon>
        <taxon>Agaricomycotina</taxon>
        <taxon>Agaricomycetes</taxon>
        <taxon>Agaricomycetidae</taxon>
        <taxon>Agaricales</taxon>
        <taxon>Tricholomatineae</taxon>
        <taxon>Lyophyllaceae</taxon>
        <taxon>Tricholomella</taxon>
    </lineage>
</organism>
<dbReference type="EMBL" id="JAACJP010000004">
    <property type="protein sequence ID" value="KAF5385026.1"/>
    <property type="molecule type" value="Genomic_DNA"/>
</dbReference>
<dbReference type="OrthoDB" id="2555959at2759"/>
<reference evidence="2 3" key="1">
    <citation type="journal article" date="2020" name="ISME J.">
        <title>Uncovering the hidden diversity of litter-decomposition mechanisms in mushroom-forming fungi.</title>
        <authorList>
            <person name="Floudas D."/>
            <person name="Bentzer J."/>
            <person name="Ahren D."/>
            <person name="Johansson T."/>
            <person name="Persson P."/>
            <person name="Tunlid A."/>
        </authorList>
    </citation>
    <scope>NUCLEOTIDE SEQUENCE [LARGE SCALE GENOMIC DNA]</scope>
    <source>
        <strain evidence="2 3">CBS 661.87</strain>
    </source>
</reference>
<gene>
    <name evidence="2" type="ORF">D9615_001231</name>
</gene>
<comment type="caution">
    <text evidence="2">The sequence shown here is derived from an EMBL/GenBank/DDBJ whole genome shotgun (WGS) entry which is preliminary data.</text>
</comment>
<protein>
    <submittedName>
        <fullName evidence="2">Uncharacterized protein</fullName>
    </submittedName>
</protein>
<keyword evidence="1" id="KW-0812">Transmembrane</keyword>
<keyword evidence="1" id="KW-0472">Membrane</keyword>
<dbReference type="AlphaFoldDB" id="A0A8H5M8Z0"/>
<name>A0A8H5M8Z0_9AGAR</name>
<evidence type="ECO:0000313" key="3">
    <source>
        <dbReference type="Proteomes" id="UP000565441"/>
    </source>
</evidence>
<dbReference type="Proteomes" id="UP000565441">
    <property type="component" value="Unassembled WGS sequence"/>
</dbReference>
<sequence length="69" mass="7285">MPANDAKSKPTGNPIANRTLAQSYAALPARTRLYFSLGVCAVALAGIMISDQLEEKIPAKPSDNQKAAQ</sequence>
<evidence type="ECO:0000256" key="1">
    <source>
        <dbReference type="SAM" id="Phobius"/>
    </source>
</evidence>
<proteinExistence type="predicted"/>